<organism evidence="1 2">
    <name type="scientific">Oryzias melastigma</name>
    <name type="common">Marine medaka</name>
    <dbReference type="NCBI Taxonomy" id="30732"/>
    <lineage>
        <taxon>Eukaryota</taxon>
        <taxon>Metazoa</taxon>
        <taxon>Chordata</taxon>
        <taxon>Craniata</taxon>
        <taxon>Vertebrata</taxon>
        <taxon>Euteleostomi</taxon>
        <taxon>Actinopterygii</taxon>
        <taxon>Neopterygii</taxon>
        <taxon>Teleostei</taxon>
        <taxon>Neoteleostei</taxon>
        <taxon>Acanthomorphata</taxon>
        <taxon>Ovalentaria</taxon>
        <taxon>Atherinomorphae</taxon>
        <taxon>Beloniformes</taxon>
        <taxon>Adrianichthyidae</taxon>
        <taxon>Oryziinae</taxon>
        <taxon>Oryzias</taxon>
    </lineage>
</organism>
<protein>
    <submittedName>
        <fullName evidence="1">Uncharacterized protein</fullName>
    </submittedName>
</protein>
<gene>
    <name evidence="1" type="ORF">FQA47_007924</name>
</gene>
<dbReference type="Proteomes" id="UP000646548">
    <property type="component" value="Unassembled WGS sequence"/>
</dbReference>
<name>A0A834CA15_ORYME</name>
<sequence>MRRRRNTQHDNSALHSRGECGVSITMNYSHCPPLQHLNRRLPLRLHLPLCVCLSALRLPLCVCRCVCVCLSMPAVSIMDGSLGSGCCSY</sequence>
<dbReference type="EMBL" id="WKFB01000412">
    <property type="protein sequence ID" value="KAF6723924.1"/>
    <property type="molecule type" value="Genomic_DNA"/>
</dbReference>
<dbReference type="AlphaFoldDB" id="A0A834CA15"/>
<evidence type="ECO:0000313" key="2">
    <source>
        <dbReference type="Proteomes" id="UP000646548"/>
    </source>
</evidence>
<reference evidence="1" key="1">
    <citation type="journal article" name="BMC Genomics">
        <title>Long-read sequencing and de novo genome assembly of marine medaka (Oryzias melastigma).</title>
        <authorList>
            <person name="Liang P."/>
            <person name="Saqib H.S.A."/>
            <person name="Ni X."/>
            <person name="Shen Y."/>
        </authorList>
    </citation>
    <scope>NUCLEOTIDE SEQUENCE</scope>
    <source>
        <strain evidence="1">Bigg-433</strain>
    </source>
</reference>
<accession>A0A834CA15</accession>
<comment type="caution">
    <text evidence="1">The sequence shown here is derived from an EMBL/GenBank/DDBJ whole genome shotgun (WGS) entry which is preliminary data.</text>
</comment>
<proteinExistence type="predicted"/>
<evidence type="ECO:0000313" key="1">
    <source>
        <dbReference type="EMBL" id="KAF6723924.1"/>
    </source>
</evidence>